<evidence type="ECO:0000313" key="3">
    <source>
        <dbReference type="Proteomes" id="UP000030949"/>
    </source>
</evidence>
<evidence type="ECO:0008006" key="4">
    <source>
        <dbReference type="Google" id="ProtNLM"/>
    </source>
</evidence>
<dbReference type="RefSeq" id="WP_039588688.1">
    <property type="nucleotide sequence ID" value="NZ_JQGJ02000002.1"/>
</dbReference>
<evidence type="ECO:0000256" key="1">
    <source>
        <dbReference type="SAM" id="Phobius"/>
    </source>
</evidence>
<dbReference type="AlphaFoldDB" id="A0A0B1ZBL2"/>
<dbReference type="Proteomes" id="UP000030949">
    <property type="component" value="Unassembled WGS sequence"/>
</dbReference>
<reference evidence="3" key="1">
    <citation type="submission" date="2015-03" db="EMBL/GenBank/DDBJ databases">
        <title>Pseudomonas frederiksbergensis hydrocarbon degrader.</title>
        <authorList>
            <person name="Brown L.M."/>
            <person name="Ruiz O.N."/>
            <person name="Mueller S."/>
            <person name="Gunasekera T.S."/>
        </authorList>
    </citation>
    <scope>NUCLEOTIDE SEQUENCE [LARGE SCALE GENOMIC DNA]</scope>
    <source>
        <strain evidence="3">SI8</strain>
    </source>
</reference>
<dbReference type="EMBL" id="JQGJ01000001">
    <property type="protein sequence ID" value="KHK66698.1"/>
    <property type="molecule type" value="Genomic_DNA"/>
</dbReference>
<feature type="transmembrane region" description="Helical" evidence="1">
    <location>
        <begin position="63"/>
        <end position="90"/>
    </location>
</feature>
<accession>A0A0B1ZBL2</accession>
<name>A0A0B1ZBL2_9PSED</name>
<dbReference type="Pfam" id="PF12553">
    <property type="entry name" value="DUF3742"/>
    <property type="match status" value="1"/>
</dbReference>
<keyword evidence="1" id="KW-0472">Membrane</keyword>
<proteinExistence type="predicted"/>
<gene>
    <name evidence="2" type="ORF">JZ00_02325</name>
</gene>
<sequence>MPAQHPLQISRAHRWAYACGMSVKRVYRRLKGFESRMAKRAVATGMPAGGLLVRGSFLVTKLALILGLLFIGFWLVASVVTMVAVIGLLLSKAAIDADLEGNDPGPDFLGANSYLGNYDDNGHYIGHSKSSSSDVR</sequence>
<protein>
    <recommendedName>
        <fullName evidence="4">DUF3742 domain-containing protein</fullName>
    </recommendedName>
</protein>
<evidence type="ECO:0000313" key="2">
    <source>
        <dbReference type="EMBL" id="KHK66698.1"/>
    </source>
</evidence>
<keyword evidence="1" id="KW-0812">Transmembrane</keyword>
<comment type="caution">
    <text evidence="2">The sequence shown here is derived from an EMBL/GenBank/DDBJ whole genome shotgun (WGS) entry which is preliminary data.</text>
</comment>
<keyword evidence="1" id="KW-1133">Transmembrane helix</keyword>
<organism evidence="2 3">
    <name type="scientific">Pseudomonas frederiksbergensis</name>
    <dbReference type="NCBI Taxonomy" id="104087"/>
    <lineage>
        <taxon>Bacteria</taxon>
        <taxon>Pseudomonadati</taxon>
        <taxon>Pseudomonadota</taxon>
        <taxon>Gammaproteobacteria</taxon>
        <taxon>Pseudomonadales</taxon>
        <taxon>Pseudomonadaceae</taxon>
        <taxon>Pseudomonas</taxon>
    </lineage>
</organism>
<dbReference type="OrthoDB" id="7019720at2"/>
<dbReference type="InterPro" id="IPR022213">
    <property type="entry name" value="DUF3742"/>
</dbReference>